<name>A0A927C410_9BACL</name>
<protein>
    <submittedName>
        <fullName evidence="1">Uncharacterized protein</fullName>
    </submittedName>
</protein>
<keyword evidence="2" id="KW-1185">Reference proteome</keyword>
<organism evidence="1 2">
    <name type="scientific">Paenibacillus oceani</name>
    <dbReference type="NCBI Taxonomy" id="2772510"/>
    <lineage>
        <taxon>Bacteria</taxon>
        <taxon>Bacillati</taxon>
        <taxon>Bacillota</taxon>
        <taxon>Bacilli</taxon>
        <taxon>Bacillales</taxon>
        <taxon>Paenibacillaceae</taxon>
        <taxon>Paenibacillus</taxon>
    </lineage>
</organism>
<dbReference type="InterPro" id="IPR058705">
    <property type="entry name" value="A_ENA"/>
</dbReference>
<dbReference type="AlphaFoldDB" id="A0A927C410"/>
<evidence type="ECO:0000313" key="2">
    <source>
        <dbReference type="Proteomes" id="UP000639396"/>
    </source>
</evidence>
<sequence>MSMPNIPDIQPGIHIKRHDAINLLISSIALEEISLSHLINVESEKIHRVLKVDEHTIDDLIEINDSVERMMRNIIKNQMLLQFKLEDVIKLEKMSAHEPFCEE</sequence>
<gene>
    <name evidence="1" type="ORF">IDH45_02840</name>
</gene>
<reference evidence="1" key="1">
    <citation type="submission" date="2020-09" db="EMBL/GenBank/DDBJ databases">
        <title>A novel bacterium of genus Paenibacillus, isolated from South China Sea.</title>
        <authorList>
            <person name="Huang H."/>
            <person name="Mo K."/>
            <person name="Hu Y."/>
        </authorList>
    </citation>
    <scope>NUCLEOTIDE SEQUENCE</scope>
    <source>
        <strain evidence="1">IB182363</strain>
    </source>
</reference>
<comment type="caution">
    <text evidence="1">The sequence shown here is derived from an EMBL/GenBank/DDBJ whole genome shotgun (WGS) entry which is preliminary data.</text>
</comment>
<accession>A0A927C410</accession>
<evidence type="ECO:0000313" key="1">
    <source>
        <dbReference type="EMBL" id="MBD2860923.1"/>
    </source>
</evidence>
<proteinExistence type="predicted"/>
<dbReference type="Proteomes" id="UP000639396">
    <property type="component" value="Unassembled WGS sequence"/>
</dbReference>
<dbReference type="EMBL" id="JACXJA010000003">
    <property type="protein sequence ID" value="MBD2860923.1"/>
    <property type="molecule type" value="Genomic_DNA"/>
</dbReference>
<dbReference type="Pfam" id="PF26595">
    <property type="entry name" value="A_ENA"/>
    <property type="match status" value="1"/>
</dbReference>